<keyword evidence="3" id="KW-1185">Reference proteome</keyword>
<dbReference type="SUPFAM" id="SSF52540">
    <property type="entry name" value="P-loop containing nucleoside triphosphate hydrolases"/>
    <property type="match status" value="1"/>
</dbReference>
<dbReference type="SMART" id="SM00382">
    <property type="entry name" value="AAA"/>
    <property type="match status" value="1"/>
</dbReference>
<evidence type="ECO:0000259" key="1">
    <source>
        <dbReference type="SMART" id="SM00382"/>
    </source>
</evidence>
<dbReference type="InterPro" id="IPR041685">
    <property type="entry name" value="AAA_GajA/Old/RecF-like"/>
</dbReference>
<name>A0ABT3PTL2_9BACT</name>
<dbReference type="Pfam" id="PF13175">
    <property type="entry name" value="AAA_15"/>
    <property type="match status" value="1"/>
</dbReference>
<dbReference type="EMBL" id="JAGGJA010000026">
    <property type="protein sequence ID" value="MCW9709209.1"/>
    <property type="molecule type" value="Genomic_DNA"/>
</dbReference>
<dbReference type="InterPro" id="IPR027417">
    <property type="entry name" value="P-loop_NTPase"/>
</dbReference>
<dbReference type="PANTHER" id="PTHR43581">
    <property type="entry name" value="ATP/GTP PHOSPHATASE"/>
    <property type="match status" value="1"/>
</dbReference>
<protein>
    <submittedName>
        <fullName evidence="2">AAA family ATPase</fullName>
    </submittedName>
</protein>
<gene>
    <name evidence="2" type="ORF">J6I44_20270</name>
</gene>
<organism evidence="2 3">
    <name type="scientific">Fodinibius salsisoli</name>
    <dbReference type="NCBI Taxonomy" id="2820877"/>
    <lineage>
        <taxon>Bacteria</taxon>
        <taxon>Pseudomonadati</taxon>
        <taxon>Balneolota</taxon>
        <taxon>Balneolia</taxon>
        <taxon>Balneolales</taxon>
        <taxon>Balneolaceae</taxon>
        <taxon>Fodinibius</taxon>
    </lineage>
</organism>
<dbReference type="Proteomes" id="UP001207918">
    <property type="component" value="Unassembled WGS sequence"/>
</dbReference>
<dbReference type="InterPro" id="IPR003593">
    <property type="entry name" value="AAA+_ATPase"/>
</dbReference>
<dbReference type="PANTHER" id="PTHR43581:SF4">
    <property type="entry name" value="ATP_GTP PHOSPHATASE"/>
    <property type="match status" value="1"/>
</dbReference>
<dbReference type="InterPro" id="IPR051396">
    <property type="entry name" value="Bact_Antivir_Def_Nuclease"/>
</dbReference>
<reference evidence="2 3" key="1">
    <citation type="submission" date="2021-03" db="EMBL/GenBank/DDBJ databases">
        <title>Aliifodinibius sp. nov., a new bacterium isolated from saline soil.</title>
        <authorList>
            <person name="Galisteo C."/>
            <person name="De La Haba R."/>
            <person name="Sanchez-Porro C."/>
            <person name="Ventosa A."/>
        </authorList>
    </citation>
    <scope>NUCLEOTIDE SEQUENCE [LARGE SCALE GENOMIC DNA]</scope>
    <source>
        <strain evidence="2 3">1BSP15-2V2</strain>
    </source>
</reference>
<accession>A0ABT3PTL2</accession>
<dbReference type="Gene3D" id="3.40.50.300">
    <property type="entry name" value="P-loop containing nucleotide triphosphate hydrolases"/>
    <property type="match status" value="1"/>
</dbReference>
<sequence>MLEEVTINKPDFLSEGNWEIENLNRINILFGKNGSGKSLLLRNLRDQNREYARYIVPERAGNITSRPNLLQNLRTPEQREQQANNNFQNNYREFVVTRIDNYFRVKGFHADREEKFANAELEGLLNTLLSDFVFEFQDGNQPYTLHRDHNGNKQAVNNINQLSSGETQLFTLGLDILMTAAEWELANSEQRLLLIDEPDAHIHPDLQAKFADFLVQVSNRFDVQVFIATHSTVLLSTIGAYAPDSTNVIYLSKKTENISAERFDELKTKITACLGGHSLVGALFDIPILLVEGDDDYRIWSQVGRYDTIDLSVIPCQGEQIFNYQKHLEKLFSALLETPETPIGYALLDNDKALPEPNPDNPQDYIKFIQLSCHEAENLFLSDEVLNDIGINWDKACERITENASNHGAKEQLLVNPQDWNRKNHDLKPIIKEAEKAIDNKNVLWSQRVGQVIGKEKPEGQLANFLGGQVLNSLWN</sequence>
<feature type="domain" description="AAA+ ATPase" evidence="1">
    <location>
        <begin position="23"/>
        <end position="255"/>
    </location>
</feature>
<comment type="caution">
    <text evidence="2">The sequence shown here is derived from an EMBL/GenBank/DDBJ whole genome shotgun (WGS) entry which is preliminary data.</text>
</comment>
<evidence type="ECO:0000313" key="3">
    <source>
        <dbReference type="Proteomes" id="UP001207918"/>
    </source>
</evidence>
<proteinExistence type="predicted"/>
<dbReference type="RefSeq" id="WP_265768083.1">
    <property type="nucleotide sequence ID" value="NZ_JAGGJA010000026.1"/>
</dbReference>
<dbReference type="CDD" id="cd00267">
    <property type="entry name" value="ABC_ATPase"/>
    <property type="match status" value="1"/>
</dbReference>
<evidence type="ECO:0000313" key="2">
    <source>
        <dbReference type="EMBL" id="MCW9709209.1"/>
    </source>
</evidence>